<dbReference type="PANTHER" id="PTHR47791">
    <property type="entry name" value="MEIOTICALLY UP-REGULATED GENE 191 PROTEIN"/>
    <property type="match status" value="1"/>
</dbReference>
<dbReference type="KEGG" id="pchm:VFPPC_08897"/>
<dbReference type="InterPro" id="IPR008928">
    <property type="entry name" value="6-hairpin_glycosidase_sf"/>
</dbReference>
<keyword evidence="3" id="KW-1185">Reference proteome</keyword>
<dbReference type="EMBL" id="LSBJ02000006">
    <property type="protein sequence ID" value="OAQ62977.1"/>
    <property type="molecule type" value="Genomic_DNA"/>
</dbReference>
<feature type="signal peptide" evidence="1">
    <location>
        <begin position="1"/>
        <end position="20"/>
    </location>
</feature>
<dbReference type="GeneID" id="28851516"/>
<dbReference type="InterPro" id="IPR053169">
    <property type="entry name" value="MUG_Protein"/>
</dbReference>
<keyword evidence="1" id="KW-0732">Signal</keyword>
<dbReference type="STRING" id="1380566.A0A179FC84"/>
<evidence type="ECO:0000313" key="2">
    <source>
        <dbReference type="EMBL" id="OAQ62977.1"/>
    </source>
</evidence>
<gene>
    <name evidence="2" type="ORF">VFPPC_08897</name>
</gene>
<protein>
    <submittedName>
        <fullName evidence="2">Six-hairpin glycosidase-like protein</fullName>
    </submittedName>
</protein>
<dbReference type="RefSeq" id="XP_018140557.1">
    <property type="nucleotide sequence ID" value="XM_018287522.1"/>
</dbReference>
<dbReference type="Pfam" id="PF03663">
    <property type="entry name" value="Glyco_hydro_76"/>
    <property type="match status" value="1"/>
</dbReference>
<dbReference type="AlphaFoldDB" id="A0A179FC84"/>
<dbReference type="OrthoDB" id="4104179at2759"/>
<evidence type="ECO:0000256" key="1">
    <source>
        <dbReference type="SAM" id="SignalP"/>
    </source>
</evidence>
<dbReference type="GO" id="GO:0016798">
    <property type="term" value="F:hydrolase activity, acting on glycosyl bonds"/>
    <property type="evidence" value="ECO:0007669"/>
    <property type="project" value="UniProtKB-KW"/>
</dbReference>
<dbReference type="Gene3D" id="1.50.10.20">
    <property type="match status" value="1"/>
</dbReference>
<comment type="caution">
    <text evidence="2">The sequence shown here is derived from an EMBL/GenBank/DDBJ whole genome shotgun (WGS) entry which is preliminary data.</text>
</comment>
<reference evidence="2 3" key="1">
    <citation type="journal article" date="2016" name="PLoS Pathog.">
        <title>Biosynthesis of antibiotic leucinostatins in bio-control fungus Purpureocillium lilacinum and their inhibition on phytophthora revealed by genome mining.</title>
        <authorList>
            <person name="Wang G."/>
            <person name="Liu Z."/>
            <person name="Lin R."/>
            <person name="Li E."/>
            <person name="Mao Z."/>
            <person name="Ling J."/>
            <person name="Yang Y."/>
            <person name="Yin W.B."/>
            <person name="Xie B."/>
        </authorList>
    </citation>
    <scope>NUCLEOTIDE SEQUENCE [LARGE SCALE GENOMIC DNA]</scope>
    <source>
        <strain evidence="2">170</strain>
    </source>
</reference>
<evidence type="ECO:0000313" key="3">
    <source>
        <dbReference type="Proteomes" id="UP000078397"/>
    </source>
</evidence>
<feature type="chain" id="PRO_5008101558" evidence="1">
    <location>
        <begin position="21"/>
        <end position="614"/>
    </location>
</feature>
<dbReference type="InterPro" id="IPR005198">
    <property type="entry name" value="Glyco_hydro_76"/>
</dbReference>
<dbReference type="GO" id="GO:0005975">
    <property type="term" value="P:carbohydrate metabolic process"/>
    <property type="evidence" value="ECO:0007669"/>
    <property type="project" value="InterPro"/>
</dbReference>
<dbReference type="PANTHER" id="PTHR47791:SF2">
    <property type="entry name" value="ENDO MANNANASE, GH76 FAMILY (EUROFUNG)"/>
    <property type="match status" value="1"/>
</dbReference>
<accession>A0A179FC84</accession>
<name>A0A179FC84_METCM</name>
<dbReference type="Proteomes" id="UP000078397">
    <property type="component" value="Unassembled WGS sequence"/>
</dbReference>
<organism evidence="2 3">
    <name type="scientific">Pochonia chlamydosporia 170</name>
    <dbReference type="NCBI Taxonomy" id="1380566"/>
    <lineage>
        <taxon>Eukaryota</taxon>
        <taxon>Fungi</taxon>
        <taxon>Dikarya</taxon>
        <taxon>Ascomycota</taxon>
        <taxon>Pezizomycotina</taxon>
        <taxon>Sordariomycetes</taxon>
        <taxon>Hypocreomycetidae</taxon>
        <taxon>Hypocreales</taxon>
        <taxon>Clavicipitaceae</taxon>
        <taxon>Pochonia</taxon>
    </lineage>
</organism>
<dbReference type="SUPFAM" id="SSF48208">
    <property type="entry name" value="Six-hairpin glycosidases"/>
    <property type="match status" value="1"/>
</dbReference>
<proteinExistence type="predicted"/>
<sequence>MTRLLYVASLCALVASSSTATSGLPRTELTVCSVYDQQTSLDCRPVPENFLDPRDDTTVSPGADPRVLEDAFFALSVLQNVYFAAVNGTWPTSIDWTGAVVETVVAGMLTTLTKSLDSTEKGRAWKEKENLISSIFAQVTHSFFGQNAVGILDQAYDDVLWVVLGWLEAVKFVRLHSTLHYPGTEKKCLSMPGRLSDAIGTTAWHGYNWFCTFAERARAFWDFATKGWDTKLCHGGMIWNPKLLPYKNAVTNELWIAASISMYQYFPNDKFKDSWAASKGFPTNDPVYLAAAIVGYKWLKDVNMTNTQGLYVDGYHVDMRKPNNVECDQRDEMVYTYNQGIILTGHRGLFTVTGSPSYLEDGHTLIKNVIRATGWDLGRNAPIDNINKPHHGKLPPWRGIGRYGILEEKCDADGTCSQDSQTFKGIFFHHLTAFCAPIAPVDMTPDARVNQNDFSKVQTAHDKACRSYLGWVKHNMDAALDTRDKAGRFGMWWGGGIFKQIDLVPRKCGNNDTTAAANTTDYRNKGTPLDDIWGLNVTWQPGAKSPPNGCRDLLLGPDPQLRLGGAIELTVDLQTLLDRQDRPRDPNDRGRGRTVETQAGGLALIRAYWELSQM</sequence>